<evidence type="ECO:0000256" key="1">
    <source>
        <dbReference type="ARBA" id="ARBA00004651"/>
    </source>
</evidence>
<evidence type="ECO:0000256" key="9">
    <source>
        <dbReference type="RuleBase" id="RU361157"/>
    </source>
</evidence>
<evidence type="ECO:0000259" key="10">
    <source>
        <dbReference type="PROSITE" id="PS51012"/>
    </source>
</evidence>
<dbReference type="OrthoDB" id="9794365at2"/>
<evidence type="ECO:0000256" key="6">
    <source>
        <dbReference type="ARBA" id="ARBA00022989"/>
    </source>
</evidence>
<reference evidence="11 12" key="1">
    <citation type="submission" date="2019-03" db="EMBL/GenBank/DDBJ databases">
        <title>Genomic Encyclopedia of Type Strains, Phase IV (KMG-IV): sequencing the most valuable type-strain genomes for metagenomic binning, comparative biology and taxonomic classification.</title>
        <authorList>
            <person name="Goeker M."/>
        </authorList>
    </citation>
    <scope>NUCLEOTIDE SEQUENCE [LARGE SCALE GENOMIC DNA]</scope>
    <source>
        <strain evidence="11 12">DSM 24984</strain>
    </source>
</reference>
<keyword evidence="6 9" id="KW-1133">Transmembrane helix</keyword>
<comment type="similarity">
    <text evidence="2 9">Belongs to the ABC-2 integral membrane protein family.</text>
</comment>
<feature type="domain" description="ABC transmembrane type-2" evidence="10">
    <location>
        <begin position="38"/>
        <end position="261"/>
    </location>
</feature>
<protein>
    <recommendedName>
        <fullName evidence="9">Transport permease protein</fullName>
    </recommendedName>
</protein>
<evidence type="ECO:0000256" key="5">
    <source>
        <dbReference type="ARBA" id="ARBA00022692"/>
    </source>
</evidence>
<feature type="transmembrane region" description="Helical" evidence="9">
    <location>
        <begin position="152"/>
        <end position="176"/>
    </location>
</feature>
<dbReference type="PANTHER" id="PTHR30413:SF10">
    <property type="entry name" value="CAPSULE POLYSACCHARIDE EXPORT INNER-MEMBRANE PROTEIN CTRC"/>
    <property type="match status" value="1"/>
</dbReference>
<dbReference type="Pfam" id="PF01061">
    <property type="entry name" value="ABC2_membrane"/>
    <property type="match status" value="1"/>
</dbReference>
<evidence type="ECO:0000313" key="11">
    <source>
        <dbReference type="EMBL" id="TCK62144.1"/>
    </source>
</evidence>
<dbReference type="Proteomes" id="UP000294614">
    <property type="component" value="Unassembled WGS sequence"/>
</dbReference>
<evidence type="ECO:0000256" key="3">
    <source>
        <dbReference type="ARBA" id="ARBA00022448"/>
    </source>
</evidence>
<dbReference type="InterPro" id="IPR047817">
    <property type="entry name" value="ABC2_TM_bact-type"/>
</dbReference>
<organism evidence="11 12">
    <name type="scientific">Seleniivibrio woodruffii</name>
    <dbReference type="NCBI Taxonomy" id="1078050"/>
    <lineage>
        <taxon>Bacteria</taxon>
        <taxon>Pseudomonadati</taxon>
        <taxon>Deferribacterota</taxon>
        <taxon>Deferribacteres</taxon>
        <taxon>Deferribacterales</taxon>
        <taxon>Geovibrionaceae</taxon>
        <taxon>Seleniivibrio</taxon>
    </lineage>
</organism>
<feature type="transmembrane region" description="Helical" evidence="9">
    <location>
        <begin position="182"/>
        <end position="203"/>
    </location>
</feature>
<feature type="transmembrane region" description="Helical" evidence="9">
    <location>
        <begin position="33"/>
        <end position="58"/>
    </location>
</feature>
<gene>
    <name evidence="11" type="ORF">C8D98_0658</name>
</gene>
<keyword evidence="7" id="KW-0625">Polysaccharide transport</keyword>
<comment type="caution">
    <text evidence="11">The sequence shown here is derived from an EMBL/GenBank/DDBJ whole genome shotgun (WGS) entry which is preliminary data.</text>
</comment>
<comment type="subcellular location">
    <subcellularLocation>
        <location evidence="1 9">Cell membrane</location>
        <topology evidence="1 9">Multi-pass membrane protein</topology>
    </subcellularLocation>
</comment>
<dbReference type="RefSeq" id="WP_132871983.1">
    <property type="nucleotide sequence ID" value="NZ_JAJUHT010000018.1"/>
</dbReference>
<evidence type="ECO:0000256" key="7">
    <source>
        <dbReference type="ARBA" id="ARBA00023047"/>
    </source>
</evidence>
<dbReference type="PANTHER" id="PTHR30413">
    <property type="entry name" value="INNER MEMBRANE TRANSPORT PERMEASE"/>
    <property type="match status" value="1"/>
</dbReference>
<dbReference type="InterPro" id="IPR013525">
    <property type="entry name" value="ABC2_TM"/>
</dbReference>
<dbReference type="GO" id="GO:0015920">
    <property type="term" value="P:lipopolysaccharide transport"/>
    <property type="evidence" value="ECO:0007669"/>
    <property type="project" value="TreeGrafter"/>
</dbReference>
<dbReference type="GO" id="GO:0015774">
    <property type="term" value="P:polysaccharide transport"/>
    <property type="evidence" value="ECO:0007669"/>
    <property type="project" value="UniProtKB-KW"/>
</dbReference>
<feature type="transmembrane region" description="Helical" evidence="9">
    <location>
        <begin position="70"/>
        <end position="86"/>
    </location>
</feature>
<feature type="transmembrane region" description="Helical" evidence="9">
    <location>
        <begin position="239"/>
        <end position="258"/>
    </location>
</feature>
<accession>A0A4R1KCD0</accession>
<evidence type="ECO:0000256" key="8">
    <source>
        <dbReference type="ARBA" id="ARBA00023136"/>
    </source>
</evidence>
<evidence type="ECO:0000313" key="12">
    <source>
        <dbReference type="Proteomes" id="UP000294614"/>
    </source>
</evidence>
<evidence type="ECO:0000256" key="4">
    <source>
        <dbReference type="ARBA" id="ARBA00022475"/>
    </source>
</evidence>
<dbReference type="GO" id="GO:0140359">
    <property type="term" value="F:ABC-type transporter activity"/>
    <property type="evidence" value="ECO:0007669"/>
    <property type="project" value="InterPro"/>
</dbReference>
<keyword evidence="8 9" id="KW-0472">Membrane</keyword>
<keyword evidence="3 9" id="KW-0813">Transport</keyword>
<dbReference type="PROSITE" id="PS51012">
    <property type="entry name" value="ABC_TM2"/>
    <property type="match status" value="1"/>
</dbReference>
<keyword evidence="12" id="KW-1185">Reference proteome</keyword>
<dbReference type="AlphaFoldDB" id="A0A4R1KCD0"/>
<name>A0A4R1KCD0_9BACT</name>
<evidence type="ECO:0000256" key="2">
    <source>
        <dbReference type="ARBA" id="ARBA00007783"/>
    </source>
</evidence>
<proteinExistence type="inferred from homology"/>
<dbReference type="EMBL" id="SMGG01000003">
    <property type="protein sequence ID" value="TCK62144.1"/>
    <property type="molecule type" value="Genomic_DNA"/>
</dbReference>
<sequence length="269" mass="31367">MLNAKTTTDIFGSFYKSRRLLAKLVLNDFKSKYLGSFLGLLWAFIQPSVTIFIFWFVFHIGFKSQPVQNAPFLLWLLAGIIPWFFFADAVNNGANSITDFSYLVKKIVFDVKLLPFIKLFSSLIIHIFFIMILFGFTAGYGIKPSAHWFQIFYYLFAMIFLLTGISLITCSVTVFLKDMGQIVGMLTQIGFWGTPIFWSINIIPEKYHWLIKLNPVFYITEGYRASLIYKEWFWDNMKLTIYFWCVSIIIMAVGVLVFRKLRPHFADVL</sequence>
<dbReference type="GO" id="GO:0005886">
    <property type="term" value="C:plasma membrane"/>
    <property type="evidence" value="ECO:0007669"/>
    <property type="project" value="UniProtKB-SubCell"/>
</dbReference>
<keyword evidence="4 9" id="KW-1003">Cell membrane</keyword>
<keyword evidence="7" id="KW-0762">Sugar transport</keyword>
<keyword evidence="5 9" id="KW-0812">Transmembrane</keyword>
<feature type="transmembrane region" description="Helical" evidence="9">
    <location>
        <begin position="119"/>
        <end position="140"/>
    </location>
</feature>